<evidence type="ECO:0000256" key="1">
    <source>
        <dbReference type="SAM" id="MobiDB-lite"/>
    </source>
</evidence>
<feature type="region of interest" description="Disordered" evidence="1">
    <location>
        <begin position="421"/>
        <end position="488"/>
    </location>
</feature>
<accession>A0A1W2TMH5</accession>
<dbReference type="AlphaFoldDB" id="A0A1W2TMH5"/>
<feature type="compositionally biased region" description="Polar residues" evidence="1">
    <location>
        <begin position="467"/>
        <end position="477"/>
    </location>
</feature>
<gene>
    <name evidence="2" type="ORF">SAMD00023353_3800510</name>
</gene>
<feature type="compositionally biased region" description="Polar residues" evidence="1">
    <location>
        <begin position="368"/>
        <end position="378"/>
    </location>
</feature>
<feature type="compositionally biased region" description="Polar residues" evidence="1">
    <location>
        <begin position="26"/>
        <end position="41"/>
    </location>
</feature>
<sequence length="718" mass="78935">MLTAHSRKRSFRVRAKESLRCLTIDTNASRNDPRMENTSITVDEGSGQLDTSGDRRNEKGPRGKRDLRGLTIDTKVVQDAYKLAAIGNAVDTKLTRKANNAESPKISEAMMNRNWRNHRRALEVSSSDMMEPLWSAPPEKSKFPDGILLKPQRDDEYEIIDYDRGLERAAYRCRRPEEVRPELIPFTVSESVSADLCLSAPATKTEFSEAEIGTEERSGKYNPSVFQPSTKSVVRLDEMAPIKRAGYEKILNWDEQHADLKGKKSRALRESSSLTVVSLASPVGWTSVEFPYAEIRAVKDDMKFETGLSGVEETIRNQLSALVEPQSAGLPPEYLRKEYEEIREERRKMIALANSAVGTRGRQGGNASGPTLSGTDGANDTGFNDLLGKLNKLCAPRIRAFTVNDKDDGYQPSNLRRSEAIVQQDPPHSPSTDSAISGVPSAGRKRSSTLNPEAVEFRCPLPEEKSSVTNKCDTSPSEAPKQATEPADPIRRLENRVAELEAQIAKQKPGQGQFGRHKWTKGYKMNQTPYGTGIYGPMVPANGTHHPKMNGGILSPIGYQATHAISPPQPQPGFAIGMGGLHASPVLAPTHCVLPQSSPPPFPINGMPAAPMNHYNAKQAIIPVPSPDDLAVAKPAVGTPLWVKSVFGPKPVSKPDRPFRPGDGIQATRQQEYEEYLEHLRVTDPAYALSCKQRQARRADRQRLATRPGNGSGERAVC</sequence>
<feature type="region of interest" description="Disordered" evidence="1">
    <location>
        <begin position="26"/>
        <end position="67"/>
    </location>
</feature>
<dbReference type="OMA" id="CAPRIRA"/>
<dbReference type="EMBL" id="DF977483">
    <property type="protein sequence ID" value="GAP89533.1"/>
    <property type="molecule type" value="Genomic_DNA"/>
</dbReference>
<organism evidence="2">
    <name type="scientific">Rosellinia necatrix</name>
    <name type="common">White root-rot fungus</name>
    <dbReference type="NCBI Taxonomy" id="77044"/>
    <lineage>
        <taxon>Eukaryota</taxon>
        <taxon>Fungi</taxon>
        <taxon>Dikarya</taxon>
        <taxon>Ascomycota</taxon>
        <taxon>Pezizomycotina</taxon>
        <taxon>Sordariomycetes</taxon>
        <taxon>Xylariomycetidae</taxon>
        <taxon>Xylariales</taxon>
        <taxon>Xylariaceae</taxon>
        <taxon>Rosellinia</taxon>
    </lineage>
</organism>
<keyword evidence="3" id="KW-1185">Reference proteome</keyword>
<feature type="region of interest" description="Disordered" evidence="1">
    <location>
        <begin position="693"/>
        <end position="718"/>
    </location>
</feature>
<reference evidence="2" key="1">
    <citation type="submission" date="2016-03" db="EMBL/GenBank/DDBJ databases">
        <title>Draft genome sequence of Rosellinia necatrix.</title>
        <authorList>
            <person name="Kanematsu S."/>
        </authorList>
    </citation>
    <scope>NUCLEOTIDE SEQUENCE [LARGE SCALE GENOMIC DNA]</scope>
    <source>
        <strain evidence="2">W97</strain>
    </source>
</reference>
<protein>
    <submittedName>
        <fullName evidence="2">Uncharacterized protein</fullName>
    </submittedName>
</protein>
<dbReference type="Proteomes" id="UP000054516">
    <property type="component" value="Unassembled WGS sequence"/>
</dbReference>
<feature type="compositionally biased region" description="Basic and acidic residues" evidence="1">
    <location>
        <begin position="52"/>
        <end position="67"/>
    </location>
</feature>
<evidence type="ECO:0000313" key="2">
    <source>
        <dbReference type="EMBL" id="GAP89533.1"/>
    </source>
</evidence>
<dbReference type="OrthoDB" id="4755921at2759"/>
<feature type="region of interest" description="Disordered" evidence="1">
    <location>
        <begin position="354"/>
        <end position="378"/>
    </location>
</feature>
<evidence type="ECO:0000313" key="3">
    <source>
        <dbReference type="Proteomes" id="UP000054516"/>
    </source>
</evidence>
<proteinExistence type="predicted"/>
<name>A0A1W2TMH5_ROSNE</name>